<evidence type="ECO:0000313" key="3">
    <source>
        <dbReference type="RefSeq" id="XP_035540284.1"/>
    </source>
</evidence>
<dbReference type="SUPFAM" id="SSF56219">
    <property type="entry name" value="DNase I-like"/>
    <property type="match status" value="1"/>
</dbReference>
<dbReference type="GO" id="GO:0003824">
    <property type="term" value="F:catalytic activity"/>
    <property type="evidence" value="ECO:0007669"/>
    <property type="project" value="InterPro"/>
</dbReference>
<dbReference type="GeneID" id="108979992"/>
<dbReference type="KEGG" id="jre:108979992"/>
<protein>
    <submittedName>
        <fullName evidence="3">Uncharacterized protein LOC108979992</fullName>
    </submittedName>
</protein>
<dbReference type="RefSeq" id="XP_035540284.1">
    <property type="nucleotide sequence ID" value="XM_035684391.1"/>
</dbReference>
<dbReference type="Gene3D" id="3.60.10.10">
    <property type="entry name" value="Endonuclease/exonuclease/phosphatase"/>
    <property type="match status" value="1"/>
</dbReference>
<dbReference type="InterPro" id="IPR036691">
    <property type="entry name" value="Endo/exonu/phosph_ase_sf"/>
</dbReference>
<dbReference type="AlphaFoldDB" id="A0A6P9DYF3"/>
<dbReference type="CDD" id="cd01650">
    <property type="entry name" value="RT_nLTR_like"/>
    <property type="match status" value="1"/>
</dbReference>
<dbReference type="InParanoid" id="A0A6P9DYF3"/>
<dbReference type="InterPro" id="IPR043502">
    <property type="entry name" value="DNA/RNA_pol_sf"/>
</dbReference>
<dbReference type="Pfam" id="PF00078">
    <property type="entry name" value="RVT_1"/>
    <property type="match status" value="1"/>
</dbReference>
<dbReference type="Pfam" id="PF03372">
    <property type="entry name" value="Exo_endo_phos"/>
    <property type="match status" value="1"/>
</dbReference>
<dbReference type="PANTHER" id="PTHR33116:SF86">
    <property type="entry name" value="REVERSE TRANSCRIPTASE DOMAIN-CONTAINING PROTEIN"/>
    <property type="match status" value="1"/>
</dbReference>
<dbReference type="OrthoDB" id="1739787at2759"/>
<evidence type="ECO:0000259" key="1">
    <source>
        <dbReference type="PROSITE" id="PS50878"/>
    </source>
</evidence>
<gene>
    <name evidence="3" type="primary">LOC108979992</name>
</gene>
<dbReference type="InterPro" id="IPR000477">
    <property type="entry name" value="RT_dom"/>
</dbReference>
<accession>A0A6P9DYF3</accession>
<proteinExistence type="predicted"/>
<dbReference type="PROSITE" id="PS50878">
    <property type="entry name" value="RT_POL"/>
    <property type="match status" value="1"/>
</dbReference>
<dbReference type="PANTHER" id="PTHR33116">
    <property type="entry name" value="REVERSE TRANSCRIPTASE ZINC-BINDING DOMAIN-CONTAINING PROTEIN-RELATED-RELATED"/>
    <property type="match status" value="1"/>
</dbReference>
<dbReference type="SUPFAM" id="SSF56672">
    <property type="entry name" value="DNA/RNA polymerases"/>
    <property type="match status" value="1"/>
</dbReference>
<name>A0A6P9DYF3_JUGRE</name>
<dbReference type="Proteomes" id="UP000235220">
    <property type="component" value="Chromosome 13"/>
</dbReference>
<feature type="domain" description="Reverse transcriptase" evidence="1">
    <location>
        <begin position="276"/>
        <end position="533"/>
    </location>
</feature>
<keyword evidence="2" id="KW-1185">Reference proteome</keyword>
<organism evidence="2 3">
    <name type="scientific">Juglans regia</name>
    <name type="common">English walnut</name>
    <dbReference type="NCBI Taxonomy" id="51240"/>
    <lineage>
        <taxon>Eukaryota</taxon>
        <taxon>Viridiplantae</taxon>
        <taxon>Streptophyta</taxon>
        <taxon>Embryophyta</taxon>
        <taxon>Tracheophyta</taxon>
        <taxon>Spermatophyta</taxon>
        <taxon>Magnoliopsida</taxon>
        <taxon>eudicotyledons</taxon>
        <taxon>Gunneridae</taxon>
        <taxon>Pentapetalae</taxon>
        <taxon>rosids</taxon>
        <taxon>fabids</taxon>
        <taxon>Fagales</taxon>
        <taxon>Juglandaceae</taxon>
        <taxon>Juglans</taxon>
    </lineage>
</organism>
<dbReference type="InterPro" id="IPR005135">
    <property type="entry name" value="Endo/exonuclease/phosphatase"/>
</dbReference>
<sequence length="720" mass="81592">MSILVWNCRGLGNPRTVSVLRNLSKEKYPTLVFLVETKCRRKRMEVVRRCLQMDGCFSVDCVGHSGGIALLWKEEWSVTIINNTRWHISALIQEEGSGSTWQFTGFYGHPDTGKRSSSWQLLKMLKPTSSMAWLCAGDFNEILHQRVYLVDRSGRDFTKEKIDRALGNKEWNDIYNHGLCTVLPAIKSYHSPLSIVLHNTNDGKKKRRWCFRSEMAWELKEECQRVVGEAWQKVSTTNCEARLLRTKLGLCQKDLFVWRQTLKQQEHMDIIKGEQSIGHLQNTGTGEHLATMKQIQKEASQRRKINAIKCIEDSQGRCVTEQAEIGESAFVPGRLISDNTLVAYEILHSMNSRMKGKRGFMALKLDMSKAYDRVEWKFIEAIMTKMEFPVHWINIIKACLNSVSYLILVNGEPQQCFLPSRGLSQGDPLSPYLFILSAEALTSLLNQAEACGKLTLVLIERGPVRVNHMFFVDDSLLFCQAKSKELNCVLHILDLYEKGSGQVINNDKSAIFFSKNTAQVTQKQILQLAGKEILLKVVLQAIPTYAMGMFLLPASITSKLNQMLRKFWWGFNEDSSKIQWVNWKKLSNSKEIGGLGFRDLRCFNIAVLSKQGLVDTLDPGELDEVAGTIRALQLEAGFNPNSLARAHSWSKPAVGCFKVNLDATVQSREGRIGIGVLIRDHQGFVIGVLRANRPLRGNTFDAEAYGLLLETVFYKELGLR</sequence>
<evidence type="ECO:0000313" key="2">
    <source>
        <dbReference type="Proteomes" id="UP000235220"/>
    </source>
</evidence>
<reference evidence="3" key="1">
    <citation type="submission" date="2025-08" db="UniProtKB">
        <authorList>
            <consortium name="RefSeq"/>
        </authorList>
    </citation>
    <scope>IDENTIFICATION</scope>
    <source>
        <tissue evidence="3">Leaves</tissue>
    </source>
</reference>